<dbReference type="InterPro" id="IPR036396">
    <property type="entry name" value="Cyt_P450_sf"/>
</dbReference>
<keyword evidence="4" id="KW-0479">Metal-binding</keyword>
<evidence type="ECO:0000256" key="1">
    <source>
        <dbReference type="ARBA" id="ARBA00001971"/>
    </source>
</evidence>
<comment type="cofactor">
    <cofactor evidence="1">
        <name>heme</name>
        <dbReference type="ChEBI" id="CHEBI:30413"/>
    </cofactor>
</comment>
<accession>A0A4V4HED3</accession>
<proteinExistence type="inferred from homology"/>
<dbReference type="GO" id="GO:0004497">
    <property type="term" value="F:monooxygenase activity"/>
    <property type="evidence" value="ECO:0007669"/>
    <property type="project" value="UniProtKB-KW"/>
</dbReference>
<evidence type="ECO:0000256" key="3">
    <source>
        <dbReference type="ARBA" id="ARBA00022617"/>
    </source>
</evidence>
<dbReference type="PANTHER" id="PTHR46300">
    <property type="entry name" value="P450, PUTATIVE (EUROFUNG)-RELATED-RELATED"/>
    <property type="match status" value="1"/>
</dbReference>
<keyword evidence="9" id="KW-1185">Reference proteome</keyword>
<dbReference type="AlphaFoldDB" id="A0A4V4HED3"/>
<reference evidence="8 9" key="1">
    <citation type="journal article" date="2019" name="Nat. Ecol. Evol.">
        <title>Megaphylogeny resolves global patterns of mushroom evolution.</title>
        <authorList>
            <person name="Varga T."/>
            <person name="Krizsan K."/>
            <person name="Foldi C."/>
            <person name="Dima B."/>
            <person name="Sanchez-Garcia M."/>
            <person name="Sanchez-Ramirez S."/>
            <person name="Szollosi G.J."/>
            <person name="Szarkandi J.G."/>
            <person name="Papp V."/>
            <person name="Albert L."/>
            <person name="Andreopoulos W."/>
            <person name="Angelini C."/>
            <person name="Antonin V."/>
            <person name="Barry K.W."/>
            <person name="Bougher N.L."/>
            <person name="Buchanan P."/>
            <person name="Buyck B."/>
            <person name="Bense V."/>
            <person name="Catcheside P."/>
            <person name="Chovatia M."/>
            <person name="Cooper J."/>
            <person name="Damon W."/>
            <person name="Desjardin D."/>
            <person name="Finy P."/>
            <person name="Geml J."/>
            <person name="Haridas S."/>
            <person name="Hughes K."/>
            <person name="Justo A."/>
            <person name="Karasinski D."/>
            <person name="Kautmanova I."/>
            <person name="Kiss B."/>
            <person name="Kocsube S."/>
            <person name="Kotiranta H."/>
            <person name="LaButti K.M."/>
            <person name="Lechner B.E."/>
            <person name="Liimatainen K."/>
            <person name="Lipzen A."/>
            <person name="Lukacs Z."/>
            <person name="Mihaltcheva S."/>
            <person name="Morgado L.N."/>
            <person name="Niskanen T."/>
            <person name="Noordeloos M.E."/>
            <person name="Ohm R.A."/>
            <person name="Ortiz-Santana B."/>
            <person name="Ovrebo C."/>
            <person name="Racz N."/>
            <person name="Riley R."/>
            <person name="Savchenko A."/>
            <person name="Shiryaev A."/>
            <person name="Soop K."/>
            <person name="Spirin V."/>
            <person name="Szebenyi C."/>
            <person name="Tomsovsky M."/>
            <person name="Tulloss R.E."/>
            <person name="Uehling J."/>
            <person name="Grigoriev I.V."/>
            <person name="Vagvolgyi C."/>
            <person name="Papp T."/>
            <person name="Martin F.M."/>
            <person name="Miettinen O."/>
            <person name="Hibbett D.S."/>
            <person name="Nagy L.G."/>
        </authorList>
    </citation>
    <scope>NUCLEOTIDE SEQUENCE [LARGE SCALE GENOMIC DNA]</scope>
    <source>
        <strain evidence="8 9">CBS 962.96</strain>
    </source>
</reference>
<dbReference type="Gene3D" id="1.10.630.10">
    <property type="entry name" value="Cytochrome P450"/>
    <property type="match status" value="1"/>
</dbReference>
<dbReference type="OrthoDB" id="1055148at2759"/>
<sequence length="137" mass="15384">MDQNTLNISLTTSKAMEILAETNKFLVLLSIFAFVRLVGLVQRHALKGKPPPGPWGFPIVGNIFQVSTEAWKEFAQWKKEYGPIVYINLAGKDMVILNSHKAAVDLLDRRAAIYSDRPRNIVASEILTRGLFIAFKL</sequence>
<evidence type="ECO:0000256" key="2">
    <source>
        <dbReference type="ARBA" id="ARBA00010617"/>
    </source>
</evidence>
<dbReference type="Pfam" id="PF00067">
    <property type="entry name" value="p450"/>
    <property type="match status" value="1"/>
</dbReference>
<keyword evidence="7" id="KW-0503">Monooxygenase</keyword>
<comment type="similarity">
    <text evidence="2">Belongs to the cytochrome P450 family.</text>
</comment>
<evidence type="ECO:0000256" key="7">
    <source>
        <dbReference type="ARBA" id="ARBA00023033"/>
    </source>
</evidence>
<name>A0A4V4HED3_DENBC</name>
<dbReference type="InterPro" id="IPR001128">
    <property type="entry name" value="Cyt_P450"/>
</dbReference>
<dbReference type="SUPFAM" id="SSF48264">
    <property type="entry name" value="Cytochrome P450"/>
    <property type="match status" value="1"/>
</dbReference>
<keyword evidence="3" id="KW-0349">Heme</keyword>
<evidence type="ECO:0008006" key="10">
    <source>
        <dbReference type="Google" id="ProtNLM"/>
    </source>
</evidence>
<dbReference type="PANTHER" id="PTHR46300:SF1">
    <property type="entry name" value="P450, PUTATIVE (EUROFUNG)-RELATED"/>
    <property type="match status" value="1"/>
</dbReference>
<evidence type="ECO:0000256" key="4">
    <source>
        <dbReference type="ARBA" id="ARBA00022723"/>
    </source>
</evidence>
<dbReference type="GO" id="GO:0020037">
    <property type="term" value="F:heme binding"/>
    <property type="evidence" value="ECO:0007669"/>
    <property type="project" value="InterPro"/>
</dbReference>
<gene>
    <name evidence="8" type="ORF">K435DRAFT_864148</name>
</gene>
<evidence type="ECO:0000313" key="8">
    <source>
        <dbReference type="EMBL" id="THU90575.1"/>
    </source>
</evidence>
<keyword evidence="6" id="KW-0408">Iron</keyword>
<evidence type="ECO:0000256" key="5">
    <source>
        <dbReference type="ARBA" id="ARBA00023002"/>
    </source>
</evidence>
<dbReference type="InterPro" id="IPR050364">
    <property type="entry name" value="Cytochrome_P450_fung"/>
</dbReference>
<keyword evidence="5" id="KW-0560">Oxidoreductase</keyword>
<dbReference type="EMBL" id="ML179330">
    <property type="protein sequence ID" value="THU90575.1"/>
    <property type="molecule type" value="Genomic_DNA"/>
</dbReference>
<dbReference type="GO" id="GO:0005506">
    <property type="term" value="F:iron ion binding"/>
    <property type="evidence" value="ECO:0007669"/>
    <property type="project" value="InterPro"/>
</dbReference>
<evidence type="ECO:0000256" key="6">
    <source>
        <dbReference type="ARBA" id="ARBA00023004"/>
    </source>
</evidence>
<dbReference type="Proteomes" id="UP000297245">
    <property type="component" value="Unassembled WGS sequence"/>
</dbReference>
<organism evidence="8 9">
    <name type="scientific">Dendrothele bispora (strain CBS 962.96)</name>
    <dbReference type="NCBI Taxonomy" id="1314807"/>
    <lineage>
        <taxon>Eukaryota</taxon>
        <taxon>Fungi</taxon>
        <taxon>Dikarya</taxon>
        <taxon>Basidiomycota</taxon>
        <taxon>Agaricomycotina</taxon>
        <taxon>Agaricomycetes</taxon>
        <taxon>Agaricomycetidae</taxon>
        <taxon>Agaricales</taxon>
        <taxon>Agaricales incertae sedis</taxon>
        <taxon>Dendrothele</taxon>
    </lineage>
</organism>
<evidence type="ECO:0000313" key="9">
    <source>
        <dbReference type="Proteomes" id="UP000297245"/>
    </source>
</evidence>
<protein>
    <recommendedName>
        <fullName evidence="10">Cytochrome P450</fullName>
    </recommendedName>
</protein>
<dbReference type="GO" id="GO:0016705">
    <property type="term" value="F:oxidoreductase activity, acting on paired donors, with incorporation or reduction of molecular oxygen"/>
    <property type="evidence" value="ECO:0007669"/>
    <property type="project" value="InterPro"/>
</dbReference>